<dbReference type="Pfam" id="PF05130">
    <property type="entry name" value="FlgN"/>
    <property type="match status" value="1"/>
</dbReference>
<reference evidence="3 4" key="1">
    <citation type="journal article" date="2003" name="Int. J. Syst. Evol. Microbiol.">
        <title>Halobacillus salinus sp. nov., isolated from a salt lake on the coast of the East Sea in Korea.</title>
        <authorList>
            <person name="Yoon J.H."/>
            <person name="Kang K.H."/>
            <person name="Park Y.H."/>
        </authorList>
    </citation>
    <scope>NUCLEOTIDE SEQUENCE [LARGE SCALE GENOMIC DNA]</scope>
    <source>
        <strain evidence="3 4">HSL-3</strain>
    </source>
</reference>
<feature type="region of interest" description="Disordered" evidence="2">
    <location>
        <begin position="140"/>
        <end position="162"/>
    </location>
</feature>
<accession>A0A4Z0GYS5</accession>
<keyword evidence="3" id="KW-0282">Flagellum</keyword>
<sequence length="162" mass="18363">MTVKPIVHTMTQMKQLHESLLALSQKKTDALKSNDTTGLQKLLTTERKHVQAIDKLEKARMDAVNQWYEARGLSYTEPTISEMLEHMEGSEQEALQAAYNELIIVLADLKQQEQLNAELTKQSLQFVNLSLDMLQPSLDNVNYGGNEEQSTQPKRSVFDSKA</sequence>
<keyword evidence="3" id="KW-0969">Cilium</keyword>
<dbReference type="Gene3D" id="1.20.58.300">
    <property type="entry name" value="FlgN-like"/>
    <property type="match status" value="1"/>
</dbReference>
<dbReference type="InterPro" id="IPR036679">
    <property type="entry name" value="FlgN-like_sf"/>
</dbReference>
<evidence type="ECO:0000313" key="3">
    <source>
        <dbReference type="EMBL" id="TGB02371.1"/>
    </source>
</evidence>
<comment type="caution">
    <text evidence="3">The sequence shown here is derived from an EMBL/GenBank/DDBJ whole genome shotgun (WGS) entry which is preliminary data.</text>
</comment>
<dbReference type="STRING" id="192814.GCA_900166575_03328"/>
<evidence type="ECO:0000313" key="4">
    <source>
        <dbReference type="Proteomes" id="UP000297982"/>
    </source>
</evidence>
<gene>
    <name evidence="3" type="ORF">E4663_13605</name>
</gene>
<dbReference type="EMBL" id="SRJC01000003">
    <property type="protein sequence ID" value="TGB02371.1"/>
    <property type="molecule type" value="Genomic_DNA"/>
</dbReference>
<dbReference type="RefSeq" id="WP_135328013.1">
    <property type="nucleotide sequence ID" value="NZ_SRJC01000003.1"/>
</dbReference>
<dbReference type="InterPro" id="IPR007809">
    <property type="entry name" value="FlgN-like"/>
</dbReference>
<keyword evidence="4" id="KW-1185">Reference proteome</keyword>
<dbReference type="SUPFAM" id="SSF140566">
    <property type="entry name" value="FlgN-like"/>
    <property type="match status" value="1"/>
</dbReference>
<dbReference type="Proteomes" id="UP000297982">
    <property type="component" value="Unassembled WGS sequence"/>
</dbReference>
<dbReference type="AlphaFoldDB" id="A0A4Z0GYS5"/>
<organism evidence="3 4">
    <name type="scientific">Halobacillus salinus</name>
    <dbReference type="NCBI Taxonomy" id="192814"/>
    <lineage>
        <taxon>Bacteria</taxon>
        <taxon>Bacillati</taxon>
        <taxon>Bacillota</taxon>
        <taxon>Bacilli</taxon>
        <taxon>Bacillales</taxon>
        <taxon>Bacillaceae</taxon>
        <taxon>Halobacillus</taxon>
    </lineage>
</organism>
<proteinExistence type="predicted"/>
<dbReference type="GO" id="GO:0044780">
    <property type="term" value="P:bacterial-type flagellum assembly"/>
    <property type="evidence" value="ECO:0007669"/>
    <property type="project" value="InterPro"/>
</dbReference>
<keyword evidence="3" id="KW-0966">Cell projection</keyword>
<name>A0A4Z0GYS5_9BACI</name>
<keyword evidence="1" id="KW-1005">Bacterial flagellum biogenesis</keyword>
<protein>
    <submittedName>
        <fullName evidence="3">Flagellar protein FlgN</fullName>
    </submittedName>
</protein>
<evidence type="ECO:0000256" key="1">
    <source>
        <dbReference type="ARBA" id="ARBA00022795"/>
    </source>
</evidence>
<evidence type="ECO:0000256" key="2">
    <source>
        <dbReference type="SAM" id="MobiDB-lite"/>
    </source>
</evidence>